<evidence type="ECO:0000313" key="1">
    <source>
        <dbReference type="EMBL" id="MBB5597197.1"/>
    </source>
</evidence>
<dbReference type="EMBL" id="JACHBL010000001">
    <property type="protein sequence ID" value="MBB5597197.1"/>
    <property type="molecule type" value="Genomic_DNA"/>
</dbReference>
<name>A0A7W8Y941_9MICC</name>
<dbReference type="RefSeq" id="WP_183640126.1">
    <property type="nucleotide sequence ID" value="NZ_JACHBL010000001.1"/>
</dbReference>
<accession>A0A7W8Y941</accession>
<dbReference type="Pfam" id="PF11305">
    <property type="entry name" value="DUF3107"/>
    <property type="match status" value="1"/>
</dbReference>
<evidence type="ECO:0000313" key="2">
    <source>
        <dbReference type="Proteomes" id="UP000523863"/>
    </source>
</evidence>
<protein>
    <recommendedName>
        <fullName evidence="3">DUF3107 domain-containing protein</fullName>
    </recommendedName>
</protein>
<evidence type="ECO:0008006" key="3">
    <source>
        <dbReference type="Google" id="ProtNLM"/>
    </source>
</evidence>
<dbReference type="AlphaFoldDB" id="A0A7W8Y941"/>
<gene>
    <name evidence="1" type="ORF">BKA12_000277</name>
</gene>
<dbReference type="InterPro" id="IPR021456">
    <property type="entry name" value="DUF3107"/>
</dbReference>
<sequence length="73" mass="8079">MEIRIGIQHVNREIVLESNQSAEDIIDAASRATNEGTELRLEDSNGRVIMIPGARIGYVEVGAEQQRRVGFAQ</sequence>
<comment type="caution">
    <text evidence="1">The sequence shown here is derived from an EMBL/GenBank/DDBJ whole genome shotgun (WGS) entry which is preliminary data.</text>
</comment>
<reference evidence="1 2" key="1">
    <citation type="submission" date="2020-08" db="EMBL/GenBank/DDBJ databases">
        <title>Sequencing the genomes of 1000 actinobacteria strains.</title>
        <authorList>
            <person name="Klenk H.-P."/>
        </authorList>
    </citation>
    <scope>NUCLEOTIDE SEQUENCE [LARGE SCALE GENOMIC DNA]</scope>
    <source>
        <strain evidence="1 2">DSM 23694</strain>
    </source>
</reference>
<proteinExistence type="predicted"/>
<keyword evidence="2" id="KW-1185">Reference proteome</keyword>
<organism evidence="1 2">
    <name type="scientific">Neomicrococcus lactis</name>
    <dbReference type="NCBI Taxonomy" id="732241"/>
    <lineage>
        <taxon>Bacteria</taxon>
        <taxon>Bacillati</taxon>
        <taxon>Actinomycetota</taxon>
        <taxon>Actinomycetes</taxon>
        <taxon>Micrococcales</taxon>
        <taxon>Micrococcaceae</taxon>
        <taxon>Neomicrococcus</taxon>
    </lineage>
</organism>
<dbReference type="Proteomes" id="UP000523863">
    <property type="component" value="Unassembled WGS sequence"/>
</dbReference>